<dbReference type="OrthoDB" id="269208at2"/>
<keyword evidence="3" id="KW-0479">Metal-binding</keyword>
<reference evidence="7 8" key="1">
    <citation type="submission" date="2018-10" db="EMBL/GenBank/DDBJ databases">
        <title>Genomic Encyclopedia of Archaeal and Bacterial Type Strains, Phase II (KMG-II): from individual species to whole genera.</title>
        <authorList>
            <person name="Goeker M."/>
        </authorList>
    </citation>
    <scope>NUCLEOTIDE SEQUENCE [LARGE SCALE GENOMIC DNA]</scope>
    <source>
        <strain evidence="7 8">DSM 16510</strain>
    </source>
</reference>
<proteinExistence type="predicted"/>
<dbReference type="GO" id="GO:0008270">
    <property type="term" value="F:zinc ion binding"/>
    <property type="evidence" value="ECO:0007669"/>
    <property type="project" value="InterPro"/>
</dbReference>
<dbReference type="Proteomes" id="UP000267841">
    <property type="component" value="Unassembled WGS sequence"/>
</dbReference>
<evidence type="ECO:0000313" key="8">
    <source>
        <dbReference type="Proteomes" id="UP000267841"/>
    </source>
</evidence>
<keyword evidence="8" id="KW-1185">Reference proteome</keyword>
<dbReference type="Pfam" id="PF07998">
    <property type="entry name" value="Peptidase_M54"/>
    <property type="match status" value="1"/>
</dbReference>
<dbReference type="InterPro" id="IPR024079">
    <property type="entry name" value="MetalloPept_cat_dom_sf"/>
</dbReference>
<gene>
    <name evidence="7" type="ORF">BCF55_0484</name>
</gene>
<evidence type="ECO:0000256" key="1">
    <source>
        <dbReference type="ARBA" id="ARBA00001947"/>
    </source>
</evidence>
<dbReference type="GO" id="GO:0008237">
    <property type="term" value="F:metallopeptidase activity"/>
    <property type="evidence" value="ECO:0007669"/>
    <property type="project" value="UniProtKB-KW"/>
</dbReference>
<keyword evidence="5" id="KW-0862">Zinc</keyword>
<dbReference type="NCBIfam" id="NF033823">
    <property type="entry name" value="archmetzin"/>
    <property type="match status" value="1"/>
</dbReference>
<evidence type="ECO:0000256" key="4">
    <source>
        <dbReference type="ARBA" id="ARBA00022801"/>
    </source>
</evidence>
<dbReference type="InterPro" id="IPR012091">
    <property type="entry name" value="Pept_M54_archaemetzncn_arc/bac"/>
</dbReference>
<dbReference type="Gene3D" id="3.40.390.10">
    <property type="entry name" value="Collagenase (Catalytic Domain)"/>
    <property type="match status" value="1"/>
</dbReference>
<organism evidence="7 8">
    <name type="scientific">Hydrogenivirga caldilitoris</name>
    <dbReference type="NCBI Taxonomy" id="246264"/>
    <lineage>
        <taxon>Bacteria</taxon>
        <taxon>Pseudomonadati</taxon>
        <taxon>Aquificota</taxon>
        <taxon>Aquificia</taxon>
        <taxon>Aquificales</taxon>
        <taxon>Aquificaceae</taxon>
        <taxon>Hydrogenivirga</taxon>
    </lineage>
</organism>
<protein>
    <submittedName>
        <fullName evidence="7">Archaemetzincin</fullName>
    </submittedName>
</protein>
<keyword evidence="6" id="KW-0482">Metalloprotease</keyword>
<evidence type="ECO:0000256" key="6">
    <source>
        <dbReference type="ARBA" id="ARBA00023049"/>
    </source>
</evidence>
<dbReference type="PANTHER" id="PTHR15910:SF1">
    <property type="entry name" value="ARCHAEMETZINCIN-2"/>
    <property type="match status" value="1"/>
</dbReference>
<evidence type="ECO:0000256" key="3">
    <source>
        <dbReference type="ARBA" id="ARBA00022723"/>
    </source>
</evidence>
<name>A0A497XMY9_9AQUI</name>
<evidence type="ECO:0000256" key="5">
    <source>
        <dbReference type="ARBA" id="ARBA00022833"/>
    </source>
</evidence>
<sequence>MGFIYMTSFGGVESRLLIGSATNVKETFGFSVRVSSVPFPPKLGFNPRRGQFHAGTILSYLSQLYFPELVRMVALVGFDLYEEGLNFVFGEAELGGKSALISVYRLKHYDERITFERTFKEVNHELGHTFGLTHCSDTTCVMSFSNSLADVDRKSREFCESCKGKLRLALSSYR</sequence>
<accession>A0A497XMY9</accession>
<dbReference type="PANTHER" id="PTHR15910">
    <property type="entry name" value="ARCHAEMETZINCIN"/>
    <property type="match status" value="1"/>
</dbReference>
<dbReference type="GO" id="GO:0006508">
    <property type="term" value="P:proteolysis"/>
    <property type="evidence" value="ECO:0007669"/>
    <property type="project" value="UniProtKB-KW"/>
</dbReference>
<keyword evidence="4" id="KW-0378">Hydrolase</keyword>
<dbReference type="RefSeq" id="WP_121009468.1">
    <property type="nucleotide sequence ID" value="NZ_RCCJ01000001.1"/>
</dbReference>
<dbReference type="SUPFAM" id="SSF55486">
    <property type="entry name" value="Metalloproteases ('zincins'), catalytic domain"/>
    <property type="match status" value="1"/>
</dbReference>
<dbReference type="PIRSF" id="PIRSF005785">
    <property type="entry name" value="Zn-prot_arch"/>
    <property type="match status" value="1"/>
</dbReference>
<dbReference type="EMBL" id="RCCJ01000001">
    <property type="protein sequence ID" value="RLJ70218.1"/>
    <property type="molecule type" value="Genomic_DNA"/>
</dbReference>
<comment type="caution">
    <text evidence="7">The sequence shown here is derived from an EMBL/GenBank/DDBJ whole genome shotgun (WGS) entry which is preliminary data.</text>
</comment>
<evidence type="ECO:0000313" key="7">
    <source>
        <dbReference type="EMBL" id="RLJ70218.1"/>
    </source>
</evidence>
<dbReference type="InterPro" id="IPR012962">
    <property type="entry name" value="Pept_M54_archaemetzincn"/>
</dbReference>
<keyword evidence="2" id="KW-0645">Protease</keyword>
<evidence type="ECO:0000256" key="2">
    <source>
        <dbReference type="ARBA" id="ARBA00022670"/>
    </source>
</evidence>
<dbReference type="AlphaFoldDB" id="A0A497XMY9"/>
<dbReference type="CDD" id="cd11375">
    <property type="entry name" value="Peptidase_M54"/>
    <property type="match status" value="1"/>
</dbReference>
<comment type="cofactor">
    <cofactor evidence="1">
        <name>Zn(2+)</name>
        <dbReference type="ChEBI" id="CHEBI:29105"/>
    </cofactor>
</comment>